<dbReference type="EMBL" id="CP144373">
    <property type="protein sequence ID" value="XCH46898.1"/>
    <property type="molecule type" value="Genomic_DNA"/>
</dbReference>
<name>A0AAU8GWA2_9BACT</name>
<gene>
    <name evidence="1" type="ORF">V4D30_01135</name>
</gene>
<dbReference type="KEGG" id="taut:V4D30_01135"/>
<accession>A0AAU8GWA2</accession>
<organism evidence="1">
    <name type="scientific">Thermodesulfovibrio autotrophicus</name>
    <dbReference type="NCBI Taxonomy" id="3118333"/>
    <lineage>
        <taxon>Bacteria</taxon>
        <taxon>Pseudomonadati</taxon>
        <taxon>Nitrospirota</taxon>
        <taxon>Thermodesulfovibrionia</taxon>
        <taxon>Thermodesulfovibrionales</taxon>
        <taxon>Thermodesulfovibrionaceae</taxon>
        <taxon>Thermodesulfovibrio</taxon>
    </lineage>
</organism>
<reference evidence="1" key="1">
    <citation type="submission" date="2024-01" db="EMBL/GenBank/DDBJ databases">
        <title>The first autotrophic representatives of the genus Thermodesulfovibrio.</title>
        <authorList>
            <person name="Maltseva A.I."/>
            <person name="Elcheninov A.G."/>
            <person name="Kublanov I.V."/>
            <person name="Lebedinsky A.V."/>
            <person name="Frolov E.N."/>
        </authorList>
    </citation>
    <scope>NUCLEOTIDE SEQUENCE</scope>
    <source>
        <strain evidence="1">3907-1M</strain>
    </source>
</reference>
<sequence length="135" mass="15905">MKVKNSALVDLILSYQEKERLYILLDILINLSEQERRALFKKVFSALPIRERKKLSTLLTGLTISNARWSRINNWMEKTLTNNFSLTPYRVAMIGMNYFRMNRKMKPFMIALARKVKARVRYRLNGSNTKADTSK</sequence>
<evidence type="ECO:0000313" key="1">
    <source>
        <dbReference type="EMBL" id="XCH46898.1"/>
    </source>
</evidence>
<proteinExistence type="predicted"/>
<dbReference type="RefSeq" id="WP_353684423.1">
    <property type="nucleotide sequence ID" value="NZ_CP144373.1"/>
</dbReference>
<dbReference type="AlphaFoldDB" id="A0AAU8GWA2"/>
<protein>
    <submittedName>
        <fullName evidence="1">Uncharacterized protein</fullName>
    </submittedName>
</protein>